<evidence type="ECO:0000313" key="11">
    <source>
        <dbReference type="EMBL" id="KAJ9548362.1"/>
    </source>
</evidence>
<keyword evidence="3" id="KW-0645">Protease</keyword>
<organism evidence="11 12">
    <name type="scientific">Centaurea solstitialis</name>
    <name type="common">yellow star-thistle</name>
    <dbReference type="NCBI Taxonomy" id="347529"/>
    <lineage>
        <taxon>Eukaryota</taxon>
        <taxon>Viridiplantae</taxon>
        <taxon>Streptophyta</taxon>
        <taxon>Embryophyta</taxon>
        <taxon>Tracheophyta</taxon>
        <taxon>Spermatophyta</taxon>
        <taxon>Magnoliopsida</taxon>
        <taxon>eudicotyledons</taxon>
        <taxon>Gunneridae</taxon>
        <taxon>Pentapetalae</taxon>
        <taxon>asterids</taxon>
        <taxon>campanulids</taxon>
        <taxon>Asterales</taxon>
        <taxon>Asteraceae</taxon>
        <taxon>Carduoideae</taxon>
        <taxon>Cardueae</taxon>
        <taxon>Centaureinae</taxon>
        <taxon>Centaurea</taxon>
    </lineage>
</organism>
<keyword evidence="12" id="KW-1185">Reference proteome</keyword>
<dbReference type="EMBL" id="JARYMX010000005">
    <property type="protein sequence ID" value="KAJ9548362.1"/>
    <property type="molecule type" value="Genomic_DNA"/>
</dbReference>
<sequence>MDALHWSSSLHLKNPCPISSIYTKNLQTPTSILCYKYRFSCSSFGGKSIGSTESNKKLVQSVVKEDQSTESNKKLVQSIAKGLIGLAAAVSVCLDVSPARAESLTIAFPASRTHEVNAVQRTLIETWGLIRETFVDPTFNHQDWDSQLQQTMVEMLPLRTADAAYSKIRGMLSTLGDPFTRIISPKEYQSFRIGSDGNVQGVGLFVNTEPKNGHLVVLSCVEGSPAARAGIHVGDELVEINGERLDGVSGEVAAQKLRGHVGTSVTVKVHNGKKLAIDSSFREVKLPREFIKLSPISSAIIPHRTSDGHVSKTGYVKLLAFSQTAAADMKHAIHELENQGVESYILDLRNNPASTQKLTFFLVVLFDFFLKLIQVCFLQGGLVKAGLDVAQIWLDGDETLVNTIDRDGNMLPINMINGHALTRDPLVVLVNEGSASASEILAGALHDNGRAKLIGNRTFGKGKIQSVTELHDGSALFITVAKYLSPALHDIDQVGIAPDVQCTTEMLKDSAVMKKKSGGSSSSLEGDSCILVAEHELDHQGSAS</sequence>
<dbReference type="GO" id="GO:0009543">
    <property type="term" value="C:chloroplast thylakoid lumen"/>
    <property type="evidence" value="ECO:0007669"/>
    <property type="project" value="UniProtKB-SubCell"/>
</dbReference>
<dbReference type="AlphaFoldDB" id="A0AA38W4D4"/>
<dbReference type="SUPFAM" id="SSF50156">
    <property type="entry name" value="PDZ domain-like"/>
    <property type="match status" value="1"/>
</dbReference>
<evidence type="ECO:0000256" key="6">
    <source>
        <dbReference type="ARBA" id="ARBA00023078"/>
    </source>
</evidence>
<evidence type="ECO:0000259" key="10">
    <source>
        <dbReference type="PROSITE" id="PS50106"/>
    </source>
</evidence>
<evidence type="ECO:0000256" key="3">
    <source>
        <dbReference type="ARBA" id="ARBA00022670"/>
    </source>
</evidence>
<evidence type="ECO:0000256" key="2">
    <source>
        <dbReference type="ARBA" id="ARBA00009179"/>
    </source>
</evidence>
<comment type="catalytic activity">
    <reaction evidence="7">
        <text>The enzyme shows specific recognition of a C-terminal tripeptide, Xaa-Yaa-Zaa, in which Xaa is preferably Ala or Leu, Yaa is preferably Ala or Tyr, and Zaa is preferably Ala, but then cleaves at a variable distance from the C-terminus. A typical cleavage is -Ala-Ala-|-Arg-Ala-Ala-Lys-Glu-Asn-Tyr-Ala-Leu-Ala-Ala.</text>
        <dbReference type="EC" id="3.4.21.102"/>
    </reaction>
</comment>
<dbReference type="Gene3D" id="2.30.42.10">
    <property type="match status" value="1"/>
</dbReference>
<dbReference type="Gene3D" id="3.90.226.10">
    <property type="entry name" value="2-enoyl-CoA Hydratase, Chain A, domain 1"/>
    <property type="match status" value="1"/>
</dbReference>
<dbReference type="InterPro" id="IPR036034">
    <property type="entry name" value="PDZ_sf"/>
</dbReference>
<dbReference type="SMART" id="SM00228">
    <property type="entry name" value="PDZ"/>
    <property type="match status" value="1"/>
</dbReference>
<evidence type="ECO:0000256" key="4">
    <source>
        <dbReference type="ARBA" id="ARBA00022801"/>
    </source>
</evidence>
<feature type="domain" description="PDZ" evidence="10">
    <location>
        <begin position="188"/>
        <end position="258"/>
    </location>
</feature>
<dbReference type="EC" id="3.4.21.102" evidence="9"/>
<dbReference type="InterPro" id="IPR004447">
    <property type="entry name" value="Peptidase_S41A"/>
</dbReference>
<keyword evidence="6" id="KW-0793">Thylakoid</keyword>
<gene>
    <name evidence="11" type="ORF">OSB04_020905</name>
</gene>
<dbReference type="FunFam" id="3.30.750.44:FF:000002">
    <property type="entry name" value="carboxyl-terminal-processing peptidase 2, chloroplastic"/>
    <property type="match status" value="1"/>
</dbReference>
<dbReference type="InterPro" id="IPR029045">
    <property type="entry name" value="ClpP/crotonase-like_dom_sf"/>
</dbReference>
<evidence type="ECO:0000256" key="1">
    <source>
        <dbReference type="ARBA" id="ARBA00004456"/>
    </source>
</evidence>
<keyword evidence="4" id="KW-0378">Hydrolase</keyword>
<dbReference type="SMART" id="SM00245">
    <property type="entry name" value="TSPc"/>
    <property type="match status" value="1"/>
</dbReference>
<dbReference type="PANTHER" id="PTHR32060:SF22">
    <property type="entry name" value="CARBOXYL-TERMINAL-PROCESSING PEPTIDASE 3, CHLOROPLASTIC"/>
    <property type="match status" value="1"/>
</dbReference>
<dbReference type="SUPFAM" id="SSF52096">
    <property type="entry name" value="ClpP/crotonase"/>
    <property type="match status" value="2"/>
</dbReference>
<dbReference type="GO" id="GO:0004252">
    <property type="term" value="F:serine-type endopeptidase activity"/>
    <property type="evidence" value="ECO:0007669"/>
    <property type="project" value="UniProtKB-EC"/>
</dbReference>
<dbReference type="CDD" id="cd07560">
    <property type="entry name" value="Peptidase_S41_CPP"/>
    <property type="match status" value="1"/>
</dbReference>
<evidence type="ECO:0000256" key="5">
    <source>
        <dbReference type="ARBA" id="ARBA00022825"/>
    </source>
</evidence>
<protein>
    <recommendedName>
        <fullName evidence="9">C-terminal processing peptidase</fullName>
        <ecNumber evidence="9">3.4.21.102</ecNumber>
    </recommendedName>
</protein>
<dbReference type="PROSITE" id="PS50106">
    <property type="entry name" value="PDZ"/>
    <property type="match status" value="1"/>
</dbReference>
<dbReference type="Gene3D" id="3.30.750.44">
    <property type="match status" value="1"/>
</dbReference>
<evidence type="ECO:0000313" key="12">
    <source>
        <dbReference type="Proteomes" id="UP001172457"/>
    </source>
</evidence>
<comment type="caution">
    <text evidence="11">The sequence shown here is derived from an EMBL/GenBank/DDBJ whole genome shotgun (WGS) entry which is preliminary data.</text>
</comment>
<dbReference type="InterPro" id="IPR001478">
    <property type="entry name" value="PDZ"/>
</dbReference>
<dbReference type="GO" id="GO:0006508">
    <property type="term" value="P:proteolysis"/>
    <property type="evidence" value="ECO:0007669"/>
    <property type="project" value="UniProtKB-KW"/>
</dbReference>
<comment type="function">
    <text evidence="8">Protease involved in the C-terminal processing of the chloroplastic D1 protein of photosystem II. This proteolytic processing is necessary to allow the light-driven assembly of the tetranuclear manganese cluster, which is responsible for photosynthetic water oxidation.</text>
</comment>
<reference evidence="11" key="1">
    <citation type="submission" date="2023-03" db="EMBL/GenBank/DDBJ databases">
        <title>Chromosome-scale reference genome and RAD-based genetic map of yellow starthistle (Centaurea solstitialis) reveal putative structural variation and QTLs associated with invader traits.</title>
        <authorList>
            <person name="Reatini B."/>
            <person name="Cang F.A."/>
            <person name="Jiang Q."/>
            <person name="Mckibben M.T.W."/>
            <person name="Barker M.S."/>
            <person name="Rieseberg L.H."/>
            <person name="Dlugosch K.M."/>
        </authorList>
    </citation>
    <scope>NUCLEOTIDE SEQUENCE</scope>
    <source>
        <strain evidence="11">CAN-66</strain>
        <tissue evidence="11">Leaf</tissue>
    </source>
</reference>
<comment type="similarity">
    <text evidence="2">Belongs to the peptidase S41A family.</text>
</comment>
<evidence type="ECO:0000256" key="9">
    <source>
        <dbReference type="ARBA" id="ARBA00066637"/>
    </source>
</evidence>
<keyword evidence="5" id="KW-0720">Serine protease</keyword>
<evidence type="ECO:0000256" key="8">
    <source>
        <dbReference type="ARBA" id="ARBA00060065"/>
    </source>
</evidence>
<dbReference type="FunFam" id="2.30.42.10:FF:000063">
    <property type="entry name" value="Peptidase, S41 family"/>
    <property type="match status" value="1"/>
</dbReference>
<dbReference type="InterPro" id="IPR005151">
    <property type="entry name" value="Tail-specific_protease"/>
</dbReference>
<dbReference type="InterPro" id="IPR041489">
    <property type="entry name" value="PDZ_6"/>
</dbReference>
<comment type="subcellular location">
    <subcellularLocation>
        <location evidence="1">Plastid</location>
        <location evidence="1">Chloroplast thylakoid lumen</location>
    </subcellularLocation>
</comment>
<name>A0AA38W4D4_9ASTR</name>
<dbReference type="Pfam" id="PF17820">
    <property type="entry name" value="PDZ_6"/>
    <property type="match status" value="1"/>
</dbReference>
<dbReference type="CDD" id="cd06782">
    <property type="entry name" value="cpPDZ_CPP-like"/>
    <property type="match status" value="1"/>
</dbReference>
<evidence type="ECO:0000256" key="7">
    <source>
        <dbReference type="ARBA" id="ARBA00051784"/>
    </source>
</evidence>
<accession>A0AA38W4D4</accession>
<proteinExistence type="inferred from homology"/>
<dbReference type="Pfam" id="PF03572">
    <property type="entry name" value="Peptidase_S41"/>
    <property type="match status" value="2"/>
</dbReference>
<dbReference type="Proteomes" id="UP001172457">
    <property type="component" value="Chromosome 5"/>
</dbReference>
<dbReference type="PANTHER" id="PTHR32060">
    <property type="entry name" value="TAIL-SPECIFIC PROTEASE"/>
    <property type="match status" value="1"/>
</dbReference>